<organism evidence="7 8">
    <name type="scientific">Polyrhizophydium stewartii</name>
    <dbReference type="NCBI Taxonomy" id="2732419"/>
    <lineage>
        <taxon>Eukaryota</taxon>
        <taxon>Fungi</taxon>
        <taxon>Fungi incertae sedis</taxon>
        <taxon>Chytridiomycota</taxon>
        <taxon>Chytridiomycota incertae sedis</taxon>
        <taxon>Chytridiomycetes</taxon>
        <taxon>Rhizophydiales</taxon>
        <taxon>Rhizophydiales incertae sedis</taxon>
        <taxon>Polyrhizophydium</taxon>
    </lineage>
</organism>
<keyword evidence="3" id="KW-1133">Transmembrane helix</keyword>
<evidence type="ECO:0000259" key="6">
    <source>
        <dbReference type="Pfam" id="PF04991"/>
    </source>
</evidence>
<keyword evidence="8" id="KW-1185">Reference proteome</keyword>
<proteinExistence type="predicted"/>
<accession>A0ABR4N157</accession>
<dbReference type="Proteomes" id="UP001527925">
    <property type="component" value="Unassembled WGS sequence"/>
</dbReference>
<reference evidence="7 8" key="1">
    <citation type="submission" date="2023-09" db="EMBL/GenBank/DDBJ databases">
        <title>Pangenome analysis of Batrachochytrium dendrobatidis and related Chytrids.</title>
        <authorList>
            <person name="Yacoub M.N."/>
            <person name="Stajich J.E."/>
            <person name="James T.Y."/>
        </authorList>
    </citation>
    <scope>NUCLEOTIDE SEQUENCE [LARGE SCALE GENOMIC DNA]</scope>
    <source>
        <strain evidence="7 8">JEL0888</strain>
    </source>
</reference>
<dbReference type="GO" id="GO:0016757">
    <property type="term" value="F:glycosyltransferase activity"/>
    <property type="evidence" value="ECO:0007669"/>
    <property type="project" value="UniProtKB-KW"/>
</dbReference>
<name>A0ABR4N157_9FUNG</name>
<evidence type="ECO:0000256" key="2">
    <source>
        <dbReference type="ARBA" id="ARBA00022692"/>
    </source>
</evidence>
<dbReference type="PANTHER" id="PTHR15407">
    <property type="entry name" value="FUKUTIN-RELATED"/>
    <property type="match status" value="1"/>
</dbReference>
<dbReference type="PANTHER" id="PTHR15407:SF28">
    <property type="entry name" value="RIBITOL-5-PHOSPHATE TRANSFERASE FKTN"/>
    <property type="match status" value="1"/>
</dbReference>
<dbReference type="InterPro" id="IPR009644">
    <property type="entry name" value="FKTN/MNN4/W02B3.4-1"/>
</dbReference>
<keyword evidence="7" id="KW-0328">Glycosyltransferase</keyword>
<evidence type="ECO:0000256" key="1">
    <source>
        <dbReference type="ARBA" id="ARBA00004167"/>
    </source>
</evidence>
<evidence type="ECO:0000256" key="4">
    <source>
        <dbReference type="ARBA" id="ARBA00023136"/>
    </source>
</evidence>
<evidence type="ECO:0000313" key="7">
    <source>
        <dbReference type="EMBL" id="KAL2913268.1"/>
    </source>
</evidence>
<keyword evidence="2" id="KW-0812">Transmembrane</keyword>
<comment type="subcellular location">
    <subcellularLocation>
        <location evidence="1">Membrane</location>
        <topology evidence="1">Single-pass membrane protein</topology>
    </subcellularLocation>
</comment>
<sequence>MPHIWRALPAQHTQWAVVAAGTKHFQEVEGAVHLDARFGAARNGSAAAGGMRRDLRRVFRAWAAWADDNSIPYWLAHGTLLGWWWGGEIMPWDDDLDVQVNANTLFELARHNGTLIGGRFLLDVNPRFIHRTADPYNVIDFRVIDTKTGFFIDGTGLSRTSSTKGRRGVRCKSPHEYVFEDLFPLVRTEFEGIPTWRPARPRAVLDSEYPIATAVSVFRGHEFNMTDYKWHKIDSCDRLRNVYIDNPDLAAVKPYPGYIPQPASPLPNIMPTLGGAISRLVHRSATPPQQPQQPITYTRSSVQYYDAADMERTQCIVIEIASNGERFTYTANWPTPLPTPDSPLGKQAGAAL</sequence>
<dbReference type="InterPro" id="IPR007074">
    <property type="entry name" value="LicD/FKTN/FKRP_NTP_transf"/>
</dbReference>
<evidence type="ECO:0000313" key="8">
    <source>
        <dbReference type="Proteomes" id="UP001527925"/>
    </source>
</evidence>
<feature type="domain" description="LicD/FKTN/FKRP nucleotidyltransferase" evidence="6">
    <location>
        <begin position="68"/>
        <end position="163"/>
    </location>
</feature>
<dbReference type="EMBL" id="JADGIZ020000049">
    <property type="protein sequence ID" value="KAL2913268.1"/>
    <property type="molecule type" value="Genomic_DNA"/>
</dbReference>
<keyword evidence="4" id="KW-0472">Membrane</keyword>
<comment type="caution">
    <text evidence="7">The sequence shown here is derived from an EMBL/GenBank/DDBJ whole genome shotgun (WGS) entry which is preliminary data.</text>
</comment>
<keyword evidence="7" id="KW-0808">Transferase</keyword>
<dbReference type="Pfam" id="PF04991">
    <property type="entry name" value="LicD"/>
    <property type="match status" value="1"/>
</dbReference>
<feature type="region of interest" description="Disordered" evidence="5">
    <location>
        <begin position="332"/>
        <end position="352"/>
    </location>
</feature>
<gene>
    <name evidence="7" type="primary">MNN4</name>
    <name evidence="7" type="ORF">HK105_207270</name>
</gene>
<evidence type="ECO:0000256" key="5">
    <source>
        <dbReference type="SAM" id="MobiDB-lite"/>
    </source>
</evidence>
<evidence type="ECO:0000256" key="3">
    <source>
        <dbReference type="ARBA" id="ARBA00022989"/>
    </source>
</evidence>
<protein>
    <submittedName>
        <fullName evidence="7">Mannosyltransferase</fullName>
    </submittedName>
</protein>